<gene>
    <name evidence="10" type="ORF">HDF14_000991</name>
</gene>
<evidence type="ECO:0000313" key="11">
    <source>
        <dbReference type="Proteomes" id="UP000535182"/>
    </source>
</evidence>
<dbReference type="GO" id="GO:0022857">
    <property type="term" value="F:transmembrane transporter activity"/>
    <property type="evidence" value="ECO:0007669"/>
    <property type="project" value="TreeGrafter"/>
</dbReference>
<proteinExistence type="inferred from homology"/>
<dbReference type="InterPro" id="IPR003838">
    <property type="entry name" value="ABC3_permease_C"/>
</dbReference>
<dbReference type="InterPro" id="IPR017800">
    <property type="entry name" value="ADOP"/>
</dbReference>
<feature type="domain" description="ABC3 transporter permease C-terminal" evidence="8">
    <location>
        <begin position="281"/>
        <end position="396"/>
    </location>
</feature>
<dbReference type="AlphaFoldDB" id="A0A9X0QBJ5"/>
<evidence type="ECO:0000256" key="1">
    <source>
        <dbReference type="ARBA" id="ARBA00004651"/>
    </source>
</evidence>
<keyword evidence="4 7" id="KW-1133">Transmembrane helix</keyword>
<feature type="transmembrane region" description="Helical" evidence="7">
    <location>
        <begin position="768"/>
        <end position="788"/>
    </location>
</feature>
<comment type="caution">
    <text evidence="10">The sequence shown here is derived from an EMBL/GenBank/DDBJ whole genome shotgun (WGS) entry which is preliminary data.</text>
</comment>
<evidence type="ECO:0000256" key="5">
    <source>
        <dbReference type="ARBA" id="ARBA00023136"/>
    </source>
</evidence>
<keyword evidence="2" id="KW-1003">Cell membrane</keyword>
<evidence type="ECO:0000256" key="7">
    <source>
        <dbReference type="SAM" id="Phobius"/>
    </source>
</evidence>
<protein>
    <submittedName>
        <fullName evidence="10">Permease</fullName>
    </submittedName>
</protein>
<organism evidence="10 11">
    <name type="scientific">Tunturiibacter gelidiferens</name>
    <dbReference type="NCBI Taxonomy" id="3069689"/>
    <lineage>
        <taxon>Bacteria</taxon>
        <taxon>Pseudomonadati</taxon>
        <taxon>Acidobacteriota</taxon>
        <taxon>Terriglobia</taxon>
        <taxon>Terriglobales</taxon>
        <taxon>Acidobacteriaceae</taxon>
        <taxon>Tunturiibacter</taxon>
    </lineage>
</organism>
<feature type="transmembrane region" description="Helical" evidence="7">
    <location>
        <begin position="273"/>
        <end position="297"/>
    </location>
</feature>
<feature type="transmembrane region" description="Helical" evidence="7">
    <location>
        <begin position="370"/>
        <end position="392"/>
    </location>
</feature>
<dbReference type="NCBIfam" id="TIGR03434">
    <property type="entry name" value="ADOP"/>
    <property type="match status" value="1"/>
</dbReference>
<feature type="transmembrane region" description="Helical" evidence="7">
    <location>
        <begin position="680"/>
        <end position="702"/>
    </location>
</feature>
<dbReference type="Pfam" id="PF02687">
    <property type="entry name" value="FtsX"/>
    <property type="match status" value="2"/>
</dbReference>
<keyword evidence="3 7" id="KW-0812">Transmembrane</keyword>
<keyword evidence="5 7" id="KW-0472">Membrane</keyword>
<evidence type="ECO:0000256" key="6">
    <source>
        <dbReference type="ARBA" id="ARBA00038076"/>
    </source>
</evidence>
<evidence type="ECO:0000256" key="3">
    <source>
        <dbReference type="ARBA" id="ARBA00022692"/>
    </source>
</evidence>
<evidence type="ECO:0000256" key="2">
    <source>
        <dbReference type="ARBA" id="ARBA00022475"/>
    </source>
</evidence>
<evidence type="ECO:0000259" key="9">
    <source>
        <dbReference type="Pfam" id="PF12704"/>
    </source>
</evidence>
<sequence length="805" mass="85692">MDNLFNDIRYAMRQLGRAPGFTVAAVLTLALGIGANAAIFSAVYTLLLQSLPFQSADRIVGIYETHPQVAAGAEVTFPDYLDWKRQQKSFEQVSAYSSSAPETMSLVVDGRAEQVRKVLASGNFFSLLGAMPQLGRTFVEQDDSAGNNHVVVLSAEAWQRYFSRDPGVIGRAVDLNGSAYTVVGVLAAGAAFPAEGEVWLPLSLLSKEEQESRVWHTVNVLGRLRPGVSVAEARADMQTVAGSLALSYPATNGSVGVALRPLREQLVGALRPAMLSLMGSVVLVLLIACANVANLLLVRAAADRRQVAIRQALGASTGRLFGQSLAMMLMLCVLGGGLGTALAAVTLPLLRVALSHTAGVDHGLIQSIRLTVPVLLVTFGVCMVMALVFGLLPVMKRPRELVDALRPGDQSSVGRRGKSILMGVEIAFAVVVLFLGAILLRSFQRLAAVDPGFRTDHLLSFEVTLPEPRYQDETLETNRFYEQLLEKVGHVPGVLSVASTTQIPLKDSLSMSRFLIAGAPKPAAGTYPFAQLRTVSPDYFKTMGLGLRQGRLFEQKDIDRGTNLFVVNQAFVDRYLAGRDPGETTLLLGVLSPQPEKFPIYGVVSHAREVGVSADATPVMYTPGFGTHAVVLVRTRIAPESVASAASAAVHEIDPTQPIYHVQTMDEVLSDTVARQRVTAILLDVFALLALILTGVGMYGVLSYSIAQRTREIGVRIAVGATRGDVVRLVLGQIAWPVVFGLVAGGVAAFAIARVVRGLLFGTSSFDPASVAITVGGVVLIAVAAAVVPARRAASVDPTEALRAE</sequence>
<dbReference type="PANTHER" id="PTHR30572:SF4">
    <property type="entry name" value="ABC TRANSPORTER PERMEASE YTRF"/>
    <property type="match status" value="1"/>
</dbReference>
<accession>A0A9X0QBJ5</accession>
<evidence type="ECO:0000313" key="10">
    <source>
        <dbReference type="EMBL" id="MBB5327386.1"/>
    </source>
</evidence>
<evidence type="ECO:0000256" key="4">
    <source>
        <dbReference type="ARBA" id="ARBA00022989"/>
    </source>
</evidence>
<keyword evidence="11" id="KW-1185">Reference proteome</keyword>
<dbReference type="PANTHER" id="PTHR30572">
    <property type="entry name" value="MEMBRANE COMPONENT OF TRANSPORTER-RELATED"/>
    <property type="match status" value="1"/>
</dbReference>
<feature type="transmembrane region" description="Helical" evidence="7">
    <location>
        <begin position="325"/>
        <end position="350"/>
    </location>
</feature>
<dbReference type="GO" id="GO:0005886">
    <property type="term" value="C:plasma membrane"/>
    <property type="evidence" value="ECO:0007669"/>
    <property type="project" value="UniProtKB-SubCell"/>
</dbReference>
<feature type="domain" description="MacB-like periplasmic core" evidence="9">
    <location>
        <begin position="22"/>
        <end position="239"/>
    </location>
</feature>
<feature type="transmembrane region" description="Helical" evidence="7">
    <location>
        <begin position="21"/>
        <end position="47"/>
    </location>
</feature>
<dbReference type="InterPro" id="IPR050250">
    <property type="entry name" value="Macrolide_Exporter_MacB"/>
</dbReference>
<name>A0A9X0QBJ5_9BACT</name>
<comment type="subcellular location">
    <subcellularLocation>
        <location evidence="1">Cell membrane</location>
        <topology evidence="1">Multi-pass membrane protein</topology>
    </subcellularLocation>
</comment>
<dbReference type="EMBL" id="JACHEB010000002">
    <property type="protein sequence ID" value="MBB5327386.1"/>
    <property type="molecule type" value="Genomic_DNA"/>
</dbReference>
<feature type="domain" description="MacB-like periplasmic core" evidence="9">
    <location>
        <begin position="480"/>
        <end position="650"/>
    </location>
</feature>
<dbReference type="Proteomes" id="UP000535182">
    <property type="component" value="Unassembled WGS sequence"/>
</dbReference>
<dbReference type="InterPro" id="IPR025857">
    <property type="entry name" value="MacB_PCD"/>
</dbReference>
<dbReference type="RefSeq" id="WP_221304554.1">
    <property type="nucleotide sequence ID" value="NZ_JACHEB010000002.1"/>
</dbReference>
<feature type="transmembrane region" description="Helical" evidence="7">
    <location>
        <begin position="420"/>
        <end position="440"/>
    </location>
</feature>
<comment type="similarity">
    <text evidence="6">Belongs to the ABC-4 integral membrane protein family.</text>
</comment>
<dbReference type="Pfam" id="PF12704">
    <property type="entry name" value="MacB_PCD"/>
    <property type="match status" value="2"/>
</dbReference>
<feature type="transmembrane region" description="Helical" evidence="7">
    <location>
        <begin position="734"/>
        <end position="756"/>
    </location>
</feature>
<reference evidence="10 11" key="1">
    <citation type="submission" date="2020-08" db="EMBL/GenBank/DDBJ databases">
        <title>Genomic Encyclopedia of Type Strains, Phase IV (KMG-V): Genome sequencing to study the core and pangenomes of soil and plant-associated prokaryotes.</title>
        <authorList>
            <person name="Whitman W."/>
        </authorList>
    </citation>
    <scope>NUCLEOTIDE SEQUENCE [LARGE SCALE GENOMIC DNA]</scope>
    <source>
        <strain evidence="10 11">X5P2</strain>
    </source>
</reference>
<feature type="domain" description="ABC3 transporter permease C-terminal" evidence="8">
    <location>
        <begin position="685"/>
        <end position="798"/>
    </location>
</feature>
<evidence type="ECO:0000259" key="8">
    <source>
        <dbReference type="Pfam" id="PF02687"/>
    </source>
</evidence>